<keyword evidence="2" id="KW-1185">Reference proteome</keyword>
<evidence type="ECO:0000313" key="1">
    <source>
        <dbReference type="EMBL" id="SDU65026.1"/>
    </source>
</evidence>
<reference evidence="2" key="1">
    <citation type="submission" date="2016-10" db="EMBL/GenBank/DDBJ databases">
        <authorList>
            <person name="Varghese N."/>
            <person name="Submissions S."/>
        </authorList>
    </citation>
    <scope>NUCLEOTIDE SEQUENCE [LARGE SCALE GENOMIC DNA]</scope>
    <source>
        <strain evidence="2">DSM 45079</strain>
    </source>
</reference>
<dbReference type="STRING" id="419479.SAMN04488563_3551"/>
<dbReference type="EMBL" id="LT629791">
    <property type="protein sequence ID" value="SDU65026.1"/>
    <property type="molecule type" value="Genomic_DNA"/>
</dbReference>
<dbReference type="OrthoDB" id="338425at2"/>
<dbReference type="SUPFAM" id="SSF88723">
    <property type="entry name" value="PIN domain-like"/>
    <property type="match status" value="1"/>
</dbReference>
<organism evidence="1 2">
    <name type="scientific">Jiangella alkaliphila</name>
    <dbReference type="NCBI Taxonomy" id="419479"/>
    <lineage>
        <taxon>Bacteria</taxon>
        <taxon>Bacillati</taxon>
        <taxon>Actinomycetota</taxon>
        <taxon>Actinomycetes</taxon>
        <taxon>Jiangellales</taxon>
        <taxon>Jiangellaceae</taxon>
        <taxon>Jiangella</taxon>
    </lineage>
</organism>
<dbReference type="InterPro" id="IPR029060">
    <property type="entry name" value="PIN-like_dom_sf"/>
</dbReference>
<dbReference type="InterPro" id="IPR016541">
    <property type="entry name" value="UCP008505"/>
</dbReference>
<dbReference type="Proteomes" id="UP000182977">
    <property type="component" value="Chromosome I"/>
</dbReference>
<dbReference type="Pfam" id="PF14367">
    <property type="entry name" value="DUF4411"/>
    <property type="match status" value="1"/>
</dbReference>
<evidence type="ECO:0008006" key="3">
    <source>
        <dbReference type="Google" id="ProtNLM"/>
    </source>
</evidence>
<dbReference type="RefSeq" id="WP_046770668.1">
    <property type="nucleotide sequence ID" value="NZ_LBMC01000023.1"/>
</dbReference>
<evidence type="ECO:0000313" key="2">
    <source>
        <dbReference type="Proteomes" id="UP000182977"/>
    </source>
</evidence>
<proteinExistence type="predicted"/>
<protein>
    <recommendedName>
        <fullName evidence="3">DUF4411 domain-containing protein</fullName>
    </recommendedName>
</protein>
<name>A0A1H2K9K0_9ACTN</name>
<gene>
    <name evidence="1" type="ORF">SAMN04488563_3551</name>
</gene>
<sequence>MYLLDANAFMEANRLYYAFDIAPGFWTWLGDPSLAGQVASIDAVKDEITAGDGDLVDWAQARPATFWIADTDDVLTAMRELAAWAVDPTRQYRQEAVDEFLDSADLKLIAHAIATRATVVTREQPAPESKKKIKIPDVCEAFDVSWTDPFSLYRTLGMKLVA</sequence>
<accession>A0A1H2K9K0</accession>
<dbReference type="AlphaFoldDB" id="A0A1H2K9K0"/>